<gene>
    <name evidence="6" type="ORF">AVEN_43196_1</name>
</gene>
<dbReference type="PANTHER" id="PTHR24353">
    <property type="entry name" value="CYCLIC NUCLEOTIDE-DEPENDENT PROTEIN KINASE"/>
    <property type="match status" value="1"/>
</dbReference>
<dbReference type="Gene3D" id="1.10.510.10">
    <property type="entry name" value="Transferase(Phosphotransferase) domain 1"/>
    <property type="match status" value="1"/>
</dbReference>
<protein>
    <recommendedName>
        <fullName evidence="8">AGC-kinase C-terminal domain-containing protein</fullName>
    </recommendedName>
</protein>
<evidence type="ECO:0000256" key="3">
    <source>
        <dbReference type="ARBA" id="ARBA00022741"/>
    </source>
</evidence>
<keyword evidence="7" id="KW-1185">Reference proteome</keyword>
<keyword evidence="4" id="KW-0418">Kinase</keyword>
<dbReference type="PANTHER" id="PTHR24353:SF37">
    <property type="entry name" value="CAMP-DEPENDENT PROTEIN KINASE CATALYTIC SUBUNIT PRKX"/>
    <property type="match status" value="1"/>
</dbReference>
<proteinExistence type="predicted"/>
<dbReference type="GO" id="GO:0004691">
    <property type="term" value="F:cAMP-dependent protein kinase activity"/>
    <property type="evidence" value="ECO:0007669"/>
    <property type="project" value="TreeGrafter"/>
</dbReference>
<feature type="non-terminal residue" evidence="6">
    <location>
        <position position="1"/>
    </location>
</feature>
<dbReference type="OrthoDB" id="6494372at2759"/>
<evidence type="ECO:0000256" key="1">
    <source>
        <dbReference type="ARBA" id="ARBA00022527"/>
    </source>
</evidence>
<comment type="caution">
    <text evidence="6">The sequence shown here is derived from an EMBL/GenBank/DDBJ whole genome shotgun (WGS) entry which is preliminary data.</text>
</comment>
<organism evidence="6 7">
    <name type="scientific">Araneus ventricosus</name>
    <name type="common">Orbweaver spider</name>
    <name type="synonym">Epeira ventricosa</name>
    <dbReference type="NCBI Taxonomy" id="182803"/>
    <lineage>
        <taxon>Eukaryota</taxon>
        <taxon>Metazoa</taxon>
        <taxon>Ecdysozoa</taxon>
        <taxon>Arthropoda</taxon>
        <taxon>Chelicerata</taxon>
        <taxon>Arachnida</taxon>
        <taxon>Araneae</taxon>
        <taxon>Araneomorphae</taxon>
        <taxon>Entelegynae</taxon>
        <taxon>Araneoidea</taxon>
        <taxon>Araneidae</taxon>
        <taxon>Araneus</taxon>
    </lineage>
</organism>
<evidence type="ECO:0000313" key="6">
    <source>
        <dbReference type="EMBL" id="GBN55890.1"/>
    </source>
</evidence>
<dbReference type="Proteomes" id="UP000499080">
    <property type="component" value="Unassembled WGS sequence"/>
</dbReference>
<dbReference type="AlphaFoldDB" id="A0A4Y2PZ69"/>
<evidence type="ECO:0000256" key="5">
    <source>
        <dbReference type="ARBA" id="ARBA00022840"/>
    </source>
</evidence>
<keyword evidence="1" id="KW-0723">Serine/threonine-protein kinase</keyword>
<evidence type="ECO:0000313" key="7">
    <source>
        <dbReference type="Proteomes" id="UP000499080"/>
    </source>
</evidence>
<dbReference type="InterPro" id="IPR011009">
    <property type="entry name" value="Kinase-like_dom_sf"/>
</dbReference>
<name>A0A4Y2PZ69_ARAVE</name>
<dbReference type="SUPFAM" id="SSF56112">
    <property type="entry name" value="Protein kinase-like (PK-like)"/>
    <property type="match status" value="1"/>
</dbReference>
<keyword evidence="3" id="KW-0547">Nucleotide-binding</keyword>
<evidence type="ECO:0000256" key="2">
    <source>
        <dbReference type="ARBA" id="ARBA00022679"/>
    </source>
</evidence>
<dbReference type="GO" id="GO:0005524">
    <property type="term" value="F:ATP binding"/>
    <property type="evidence" value="ECO:0007669"/>
    <property type="project" value="UniProtKB-KW"/>
</dbReference>
<keyword evidence="5" id="KW-0067">ATP-binding</keyword>
<dbReference type="GO" id="GO:0005952">
    <property type="term" value="C:cAMP-dependent protein kinase complex"/>
    <property type="evidence" value="ECO:0007669"/>
    <property type="project" value="TreeGrafter"/>
</dbReference>
<keyword evidence="2" id="KW-0808">Transferase</keyword>
<evidence type="ECO:0008006" key="8">
    <source>
        <dbReference type="Google" id="ProtNLM"/>
    </source>
</evidence>
<sequence length="87" mass="10324">LLNCTYYIPKVFPEDLKIALEDFLNKDPTKRLGYKDNLEDFKNHPFFTNIEWNELENGSLTAILPNKEEIRTKNKIKASPEQTKYKF</sequence>
<evidence type="ECO:0000256" key="4">
    <source>
        <dbReference type="ARBA" id="ARBA00022777"/>
    </source>
</evidence>
<reference evidence="6 7" key="1">
    <citation type="journal article" date="2019" name="Sci. Rep.">
        <title>Orb-weaving spider Araneus ventricosus genome elucidates the spidroin gene catalogue.</title>
        <authorList>
            <person name="Kono N."/>
            <person name="Nakamura H."/>
            <person name="Ohtoshi R."/>
            <person name="Moran D.A.P."/>
            <person name="Shinohara A."/>
            <person name="Yoshida Y."/>
            <person name="Fujiwara M."/>
            <person name="Mori M."/>
            <person name="Tomita M."/>
            <person name="Arakawa K."/>
        </authorList>
    </citation>
    <scope>NUCLEOTIDE SEQUENCE [LARGE SCALE GENOMIC DNA]</scope>
</reference>
<accession>A0A4Y2PZ69</accession>
<dbReference type="EMBL" id="BGPR01012399">
    <property type="protein sequence ID" value="GBN55890.1"/>
    <property type="molecule type" value="Genomic_DNA"/>
</dbReference>